<dbReference type="PRINTS" id="PR00371">
    <property type="entry name" value="FPNCR"/>
</dbReference>
<dbReference type="InterPro" id="IPR039261">
    <property type="entry name" value="FNR_nucleotide-bd"/>
</dbReference>
<dbReference type="STRING" id="42253.NITMOv2_1536"/>
<dbReference type="Gene3D" id="2.40.30.10">
    <property type="entry name" value="Translation factors"/>
    <property type="match status" value="1"/>
</dbReference>
<dbReference type="InterPro" id="IPR050415">
    <property type="entry name" value="MRET"/>
</dbReference>
<dbReference type="Pfam" id="PF00970">
    <property type="entry name" value="FAD_binding_6"/>
    <property type="match status" value="1"/>
</dbReference>
<dbReference type="GO" id="GO:0016491">
    <property type="term" value="F:oxidoreductase activity"/>
    <property type="evidence" value="ECO:0007669"/>
    <property type="project" value="InterPro"/>
</dbReference>
<accession>A0A0K2GAH1</accession>
<proteinExistence type="predicted"/>
<dbReference type="SUPFAM" id="SSF63380">
    <property type="entry name" value="Riboflavin synthase domain-like"/>
    <property type="match status" value="1"/>
</dbReference>
<evidence type="ECO:0000259" key="1">
    <source>
        <dbReference type="PROSITE" id="PS51384"/>
    </source>
</evidence>
<dbReference type="InterPro" id="IPR001709">
    <property type="entry name" value="Flavoprot_Pyr_Nucl_cyt_Rdtase"/>
</dbReference>
<dbReference type="AlphaFoldDB" id="A0A0K2GAH1"/>
<evidence type="ECO:0000313" key="3">
    <source>
        <dbReference type="Proteomes" id="UP000069205"/>
    </source>
</evidence>
<name>A0A0K2GAH1_NITMO</name>
<keyword evidence="3" id="KW-1185">Reference proteome</keyword>
<reference evidence="2 3" key="1">
    <citation type="journal article" date="2015" name="Proc. Natl. Acad. Sci. U.S.A.">
        <title>Expanded metabolic versatility of ubiquitous nitrite-oxidizing bacteria from the genus Nitrospira.</title>
        <authorList>
            <person name="Koch H."/>
            <person name="Lucker S."/>
            <person name="Albertsen M."/>
            <person name="Kitzinger K."/>
            <person name="Herbold C."/>
            <person name="Spieck E."/>
            <person name="Nielsen P.H."/>
            <person name="Wagner M."/>
            <person name="Daims H."/>
        </authorList>
    </citation>
    <scope>NUCLEOTIDE SEQUENCE [LARGE SCALE GENOMIC DNA]</scope>
    <source>
        <strain evidence="2 3">NSP M-1</strain>
    </source>
</reference>
<dbReference type="Gene3D" id="3.40.50.80">
    <property type="entry name" value="Nucleotide-binding domain of ferredoxin-NADP reductase (FNR) module"/>
    <property type="match status" value="1"/>
</dbReference>
<dbReference type="PROSITE" id="PS51384">
    <property type="entry name" value="FAD_FR"/>
    <property type="match status" value="1"/>
</dbReference>
<dbReference type="Proteomes" id="UP000069205">
    <property type="component" value="Chromosome"/>
</dbReference>
<gene>
    <name evidence="2" type="ORF">NITMOv2_1536</name>
</gene>
<dbReference type="CDD" id="cd06217">
    <property type="entry name" value="FNR_iron_sulfur_binding_3"/>
    <property type="match status" value="1"/>
</dbReference>
<dbReference type="KEGG" id="nmv:NITMOv2_1536"/>
<dbReference type="PATRIC" id="fig|42253.5.peg.1511"/>
<protein>
    <submittedName>
        <fullName evidence="2">Oxidoreductase FAD/NAD(P)-binding domain protein</fullName>
    </submittedName>
</protein>
<dbReference type="InterPro" id="IPR017927">
    <property type="entry name" value="FAD-bd_FR_type"/>
</dbReference>
<evidence type="ECO:0000313" key="2">
    <source>
        <dbReference type="EMBL" id="ALA57961.1"/>
    </source>
</evidence>
<feature type="domain" description="FAD-binding FR-type" evidence="1">
    <location>
        <begin position="8"/>
        <end position="109"/>
    </location>
</feature>
<dbReference type="PANTHER" id="PTHR47354">
    <property type="entry name" value="NADH OXIDOREDUCTASE HCR"/>
    <property type="match status" value="1"/>
</dbReference>
<dbReference type="InterPro" id="IPR017938">
    <property type="entry name" value="Riboflavin_synthase-like_b-brl"/>
</dbReference>
<sequence length="252" mass="27581">MIRPPKPTAWQAAKVLSIREETPRVKTIRFAVSHWPGHLAGQHADVRVMDKDGCRAERSYSIASPPGTPGLELTVERLEEGEVSQFLTGRLQPDDTIELRGPIGGYFVWSALQARNPLLLLAGGSGVVPLMCMLRHRRLLGSPVPATLLYSCRTREDVIYEKELSGMVHSDPRFELRITLTRDVAPGWSGAVGRLDLSLVRTYLERLGGAADSFVCGYTGFVEAASTMLLQAGQPGEAIRTERFGSAGPFSH</sequence>
<organism evidence="2 3">
    <name type="scientific">Nitrospira moscoviensis</name>
    <dbReference type="NCBI Taxonomy" id="42253"/>
    <lineage>
        <taxon>Bacteria</taxon>
        <taxon>Pseudomonadati</taxon>
        <taxon>Nitrospirota</taxon>
        <taxon>Nitrospiria</taxon>
        <taxon>Nitrospirales</taxon>
        <taxon>Nitrospiraceae</taxon>
        <taxon>Nitrospira</taxon>
    </lineage>
</organism>
<dbReference type="InterPro" id="IPR008333">
    <property type="entry name" value="Cbr1-like_FAD-bd_dom"/>
</dbReference>
<dbReference type="Pfam" id="PF00175">
    <property type="entry name" value="NAD_binding_1"/>
    <property type="match status" value="1"/>
</dbReference>
<dbReference type="RefSeq" id="WP_053379192.1">
    <property type="nucleotide sequence ID" value="NZ_CP011801.1"/>
</dbReference>
<dbReference type="SUPFAM" id="SSF52343">
    <property type="entry name" value="Ferredoxin reductase-like, C-terminal NADP-linked domain"/>
    <property type="match status" value="1"/>
</dbReference>
<dbReference type="InterPro" id="IPR001433">
    <property type="entry name" value="OxRdtase_FAD/NAD-bd"/>
</dbReference>
<dbReference type="PANTHER" id="PTHR47354:SF5">
    <property type="entry name" value="PROTEIN RFBI"/>
    <property type="match status" value="1"/>
</dbReference>
<dbReference type="EMBL" id="CP011801">
    <property type="protein sequence ID" value="ALA57961.1"/>
    <property type="molecule type" value="Genomic_DNA"/>
</dbReference>